<sequence length="212" mass="23944">MSSNVEVTYSEGKLGCAHPYRTLYKHGFRHVRREVQSNKEEYRIFRDHTYVIELDGATSVSKASVKSGGFVRYPFQLISLGSIVLTDKKYLIDVTGYVTNIGRINHQKSGSRTLDFSLVNGSEDEVSLSQAAVHADYSQAKEGTLENLLIWAQDRKNDSSTFKCRVTINDIRLRKGWNFPGCGGEKCKKGIVRKNESFWCQACENVVDHPVL</sequence>
<proteinExistence type="predicted"/>
<organism evidence="1">
    <name type="scientific">Tanacetum cinerariifolium</name>
    <name type="common">Dalmatian daisy</name>
    <name type="synonym">Chrysanthemum cinerariifolium</name>
    <dbReference type="NCBI Taxonomy" id="118510"/>
    <lineage>
        <taxon>Eukaryota</taxon>
        <taxon>Viridiplantae</taxon>
        <taxon>Streptophyta</taxon>
        <taxon>Embryophyta</taxon>
        <taxon>Tracheophyta</taxon>
        <taxon>Spermatophyta</taxon>
        <taxon>Magnoliopsida</taxon>
        <taxon>eudicotyledons</taxon>
        <taxon>Gunneridae</taxon>
        <taxon>Pentapetalae</taxon>
        <taxon>asterids</taxon>
        <taxon>campanulids</taxon>
        <taxon>Asterales</taxon>
        <taxon>Asteraceae</taxon>
        <taxon>Asteroideae</taxon>
        <taxon>Anthemideae</taxon>
        <taxon>Anthemidinae</taxon>
        <taxon>Tanacetum</taxon>
    </lineage>
</organism>
<dbReference type="AlphaFoldDB" id="A0A6L2NA47"/>
<gene>
    <name evidence="1" type="ORF">Tci_054437</name>
</gene>
<accession>A0A6L2NA47</accession>
<feature type="non-terminal residue" evidence="1">
    <location>
        <position position="212"/>
    </location>
</feature>
<dbReference type="InterPro" id="IPR012340">
    <property type="entry name" value="NA-bd_OB-fold"/>
</dbReference>
<dbReference type="SUPFAM" id="SSF50249">
    <property type="entry name" value="Nucleic acid-binding proteins"/>
    <property type="match status" value="1"/>
</dbReference>
<protein>
    <submittedName>
        <fullName evidence="1">Uncharacterized protein</fullName>
    </submittedName>
</protein>
<reference evidence="1" key="1">
    <citation type="journal article" date="2019" name="Sci. Rep.">
        <title>Draft genome of Tanacetum cinerariifolium, the natural source of mosquito coil.</title>
        <authorList>
            <person name="Yamashiro T."/>
            <person name="Shiraishi A."/>
            <person name="Satake H."/>
            <person name="Nakayama K."/>
        </authorList>
    </citation>
    <scope>NUCLEOTIDE SEQUENCE</scope>
</reference>
<dbReference type="EMBL" id="BKCJ010008484">
    <property type="protein sequence ID" value="GEU82459.1"/>
    <property type="molecule type" value="Genomic_DNA"/>
</dbReference>
<comment type="caution">
    <text evidence="1">The sequence shown here is derived from an EMBL/GenBank/DDBJ whole genome shotgun (WGS) entry which is preliminary data.</text>
</comment>
<evidence type="ECO:0000313" key="1">
    <source>
        <dbReference type="EMBL" id="GEU82459.1"/>
    </source>
</evidence>
<name>A0A6L2NA47_TANCI</name>
<dbReference type="Gene3D" id="2.40.50.140">
    <property type="entry name" value="Nucleic acid-binding proteins"/>
    <property type="match status" value="1"/>
</dbReference>